<dbReference type="KEGG" id="bmic:BMR1_01G01890"/>
<dbReference type="InterPro" id="IPR038385">
    <property type="entry name" value="Sua5/YwlC_C"/>
</dbReference>
<evidence type="ECO:0000313" key="16">
    <source>
        <dbReference type="EMBL" id="SIO73334.1"/>
    </source>
</evidence>
<dbReference type="PANTHER" id="PTHR17490">
    <property type="entry name" value="SUA5"/>
    <property type="match status" value="1"/>
</dbReference>
<dbReference type="Pfam" id="PF03481">
    <property type="entry name" value="Sua5_C"/>
    <property type="match status" value="1"/>
</dbReference>
<dbReference type="VEuPathDB" id="PiroplasmaDB:BMR1_01G01890"/>
<feature type="binding site" evidence="14">
    <location>
        <position position="166"/>
    </location>
    <ligand>
        <name>ATP</name>
        <dbReference type="ChEBI" id="CHEBI:30616"/>
    </ligand>
</feature>
<accession>A0A1N6LWT3</accession>
<dbReference type="EC" id="2.7.7.87" evidence="3 13"/>
<dbReference type="PANTHER" id="PTHR17490:SF16">
    <property type="entry name" value="THREONYLCARBAMOYL-AMP SYNTHASE"/>
    <property type="match status" value="1"/>
</dbReference>
<name>A0A1N6LWT3_BABMR</name>
<reference evidence="16 17" key="1">
    <citation type="journal article" date="2012" name="Nucleic Acids Res.">
        <title>Sequencing of the smallest Apicomplexan genome from the human pathogen Babesia microti.</title>
        <authorList>
            <person name="Cornillot E."/>
            <person name="Hadj-Kaddour K."/>
            <person name="Dassouli A."/>
            <person name="Noel B."/>
            <person name="Ranwez V."/>
            <person name="Vacherie B."/>
            <person name="Augagneur Y."/>
            <person name="Bres V."/>
            <person name="Duclos A."/>
            <person name="Randazzo S."/>
            <person name="Carcy B."/>
            <person name="Debierre-Grockiego F."/>
            <person name="Delbecq S."/>
            <person name="Moubri-Menage K."/>
            <person name="Shams-Eldin H."/>
            <person name="Usmani-Brown S."/>
            <person name="Bringaud F."/>
            <person name="Wincker P."/>
            <person name="Vivares C.P."/>
            <person name="Schwarz R.T."/>
            <person name="Schetters T.P."/>
            <person name="Krause P.J."/>
            <person name="Gorenflot A."/>
            <person name="Berry V."/>
            <person name="Barbe V."/>
            <person name="Ben Mamoun C."/>
        </authorList>
    </citation>
    <scope>NUCLEOTIDE SEQUENCE [LARGE SCALE GENOMIC DNA]</scope>
    <source>
        <strain evidence="16 17">RI</strain>
    </source>
</reference>
<proteinExistence type="inferred from homology"/>
<evidence type="ECO:0000313" key="17">
    <source>
        <dbReference type="Proteomes" id="UP000002899"/>
    </source>
</evidence>
<feature type="binding site" evidence="14">
    <location>
        <position position="136"/>
    </location>
    <ligand>
        <name>L-threonine</name>
        <dbReference type="ChEBI" id="CHEBI:57926"/>
    </ligand>
</feature>
<dbReference type="OrthoDB" id="364075at2759"/>
<dbReference type="EMBL" id="FO082871">
    <property type="protein sequence ID" value="SIO73334.1"/>
    <property type="molecule type" value="Genomic_DNA"/>
</dbReference>
<evidence type="ECO:0000256" key="4">
    <source>
        <dbReference type="ARBA" id="ARBA00015492"/>
    </source>
</evidence>
<evidence type="ECO:0000256" key="10">
    <source>
        <dbReference type="ARBA" id="ARBA00022840"/>
    </source>
</evidence>
<dbReference type="GO" id="GO:0000049">
    <property type="term" value="F:tRNA binding"/>
    <property type="evidence" value="ECO:0007669"/>
    <property type="project" value="TreeGrafter"/>
</dbReference>
<dbReference type="GeneID" id="24423450"/>
<dbReference type="Gene3D" id="3.40.50.11030">
    <property type="entry name" value="Threonylcarbamoyl-AMP synthase, C-terminal domain"/>
    <property type="match status" value="1"/>
</dbReference>
<evidence type="ECO:0000256" key="12">
    <source>
        <dbReference type="ARBA" id="ARBA00048366"/>
    </source>
</evidence>
<feature type="binding site" evidence="14">
    <location>
        <position position="214"/>
    </location>
    <ligand>
        <name>ATP</name>
        <dbReference type="ChEBI" id="CHEBI:30616"/>
    </ligand>
</feature>
<feature type="binding site" evidence="14">
    <location>
        <position position="158"/>
    </location>
    <ligand>
        <name>ATP</name>
        <dbReference type="ChEBI" id="CHEBI:30616"/>
    </ligand>
</feature>
<dbReference type="NCBIfam" id="TIGR00057">
    <property type="entry name" value="L-threonylcarbamoyladenylate synthase"/>
    <property type="match status" value="1"/>
</dbReference>
<dbReference type="GO" id="GO:0005524">
    <property type="term" value="F:ATP binding"/>
    <property type="evidence" value="ECO:0007669"/>
    <property type="project" value="UniProtKB-UniRule"/>
</dbReference>
<organism evidence="16 17">
    <name type="scientific">Babesia microti (strain RI)</name>
    <dbReference type="NCBI Taxonomy" id="1133968"/>
    <lineage>
        <taxon>Eukaryota</taxon>
        <taxon>Sar</taxon>
        <taxon>Alveolata</taxon>
        <taxon>Apicomplexa</taxon>
        <taxon>Aconoidasida</taxon>
        <taxon>Piroplasmida</taxon>
        <taxon>Babesiidae</taxon>
        <taxon>Babesia</taxon>
    </lineage>
</organism>
<feature type="binding site" evidence="14">
    <location>
        <position position="196"/>
    </location>
    <ligand>
        <name>ATP</name>
        <dbReference type="ChEBI" id="CHEBI:30616"/>
    </ligand>
</feature>
<dbReference type="AlphaFoldDB" id="A0A1N6LWT3"/>
<dbReference type="SUPFAM" id="SSF55821">
    <property type="entry name" value="YrdC/RibB"/>
    <property type="match status" value="1"/>
</dbReference>
<dbReference type="InterPro" id="IPR010923">
    <property type="entry name" value="T(6)A37_SUA5"/>
</dbReference>
<evidence type="ECO:0000256" key="7">
    <source>
        <dbReference type="ARBA" id="ARBA00022694"/>
    </source>
</evidence>
<evidence type="ECO:0000256" key="6">
    <source>
        <dbReference type="ARBA" id="ARBA00022679"/>
    </source>
</evidence>
<sequence length="386" mass="43262">MPQLPVLTGKPEIITIPNSERDKNELFQQLKQHLLRGKLIGLPTETVYGLASNGLDTSAIELIFHMKKRPMNDPIILHVFDFSVAINEIFSLDLFETEIVQLLSDKFTPGPLTIVAKAKDYIPKVLSNNTGYQGVRVPSHSLTREFLRYLKLPLAAPSANVFGHISPTTAQHVLNEFPQEEIYIISGGPSSIGIESTVVKLCLIDDVYTLSICRPGAITFSMICDALSSIKGLKIIPNERLFFNDDNQHLYSPGQLLTHYSPKYATYLLKHNNTDLGCFKIQSSVLFDICGVFANSADSFTHYIKPIESVTFNTNLSMEDAGTIRMLQQGLFANLRRSEELASKLTNPTIFISWFPKTHLSEALYDRIYRAASGQIKILSHYLNHN</sequence>
<evidence type="ECO:0000256" key="9">
    <source>
        <dbReference type="ARBA" id="ARBA00022741"/>
    </source>
</evidence>
<keyword evidence="7 13" id="KW-0819">tRNA processing</keyword>
<keyword evidence="9 13" id="KW-0547">Nucleotide-binding</keyword>
<comment type="subcellular location">
    <subcellularLocation>
        <location evidence="1 13">Cytoplasm</location>
    </subcellularLocation>
</comment>
<reference evidence="16 17" key="2">
    <citation type="journal article" date="2013" name="PLoS ONE">
        <title>Whole genome mapping and re-organization of the nuclear and mitochondrial genomes of Babesia microti isolates.</title>
        <authorList>
            <person name="Cornillot E."/>
            <person name="Dassouli A."/>
            <person name="Garg A."/>
            <person name="Pachikara N."/>
            <person name="Randazzo S."/>
            <person name="Depoix D."/>
            <person name="Carcy B."/>
            <person name="Delbecq S."/>
            <person name="Frutos R."/>
            <person name="Silva J.C."/>
            <person name="Sutton R."/>
            <person name="Krause P.J."/>
            <person name="Mamoun C.B."/>
        </authorList>
    </citation>
    <scope>NUCLEOTIDE SEQUENCE [LARGE SCALE GENOMIC DNA]</scope>
    <source>
        <strain evidence="16 17">RI</strain>
    </source>
</reference>
<evidence type="ECO:0000256" key="8">
    <source>
        <dbReference type="ARBA" id="ARBA00022695"/>
    </source>
</evidence>
<dbReference type="GO" id="GO:0005737">
    <property type="term" value="C:cytoplasm"/>
    <property type="evidence" value="ECO:0007669"/>
    <property type="project" value="UniProtKB-SubCell"/>
</dbReference>
<dbReference type="GO" id="GO:0008033">
    <property type="term" value="P:tRNA processing"/>
    <property type="evidence" value="ECO:0007669"/>
    <property type="project" value="UniProtKB-KW"/>
</dbReference>
<evidence type="ECO:0000256" key="13">
    <source>
        <dbReference type="PIRNR" id="PIRNR004930"/>
    </source>
</evidence>
<reference evidence="16 17" key="3">
    <citation type="journal article" date="2016" name="Sci. Rep.">
        <title>Genome-wide diversity and gene expression profiling of Babesia microti isolates identify polymorphic genes that mediate host-pathogen interactions.</title>
        <authorList>
            <person name="Silva J.C."/>
            <person name="Cornillot E."/>
            <person name="McCracken C."/>
            <person name="Usmani-Brown S."/>
            <person name="Dwivedi A."/>
            <person name="Ifeonu O.O."/>
            <person name="Crabtree J."/>
            <person name="Gotia H.T."/>
            <person name="Virji A.Z."/>
            <person name="Reynes C."/>
            <person name="Colinge J."/>
            <person name="Kumar V."/>
            <person name="Lawres L."/>
            <person name="Pazzi J.E."/>
            <person name="Pablo J.V."/>
            <person name="Hung C."/>
            <person name="Brancato J."/>
            <person name="Kumari P."/>
            <person name="Orvis J."/>
            <person name="Tretina K."/>
            <person name="Chibucos M."/>
            <person name="Ott S."/>
            <person name="Sadzewicz L."/>
            <person name="Sengamalay N."/>
            <person name="Shetty A.C."/>
            <person name="Su Q."/>
            <person name="Tallon L."/>
            <person name="Fraser C.M."/>
            <person name="Frutos R."/>
            <person name="Molina D.M."/>
            <person name="Krause P.J."/>
            <person name="Ben Mamoun C."/>
        </authorList>
    </citation>
    <scope>NUCLEOTIDE SEQUENCE [LARGE SCALE GENOMIC DNA]</scope>
    <source>
        <strain evidence="16 17">RI</strain>
    </source>
</reference>
<keyword evidence="10 13" id="KW-0067">ATP-binding</keyword>
<evidence type="ECO:0000256" key="1">
    <source>
        <dbReference type="ARBA" id="ARBA00004496"/>
    </source>
</evidence>
<feature type="binding site" evidence="14">
    <location>
        <position position="69"/>
    </location>
    <ligand>
        <name>ATP</name>
        <dbReference type="ChEBI" id="CHEBI:30616"/>
    </ligand>
</feature>
<comment type="function">
    <text evidence="13">Required for the formation of a threonylcarbamoyl group on adenosine at position 37 (t(6)A37) in tRNAs that read codons beginning with adenine.</text>
</comment>
<feature type="domain" description="YrdC-like" evidence="15">
    <location>
        <begin position="24"/>
        <end position="218"/>
    </location>
</feature>
<dbReference type="GO" id="GO:0061710">
    <property type="term" value="F:L-threonylcarbamoyladenylate synthase"/>
    <property type="evidence" value="ECO:0007669"/>
    <property type="project" value="UniProtKB-EC"/>
</dbReference>
<dbReference type="PIRSF" id="PIRSF004930">
    <property type="entry name" value="Tln_factor_SUA5"/>
    <property type="match status" value="1"/>
</dbReference>
<feature type="binding site" evidence="14">
    <location>
        <position position="46"/>
    </location>
    <ligand>
        <name>L-threonine</name>
        <dbReference type="ChEBI" id="CHEBI:57926"/>
    </ligand>
</feature>
<keyword evidence="8 13" id="KW-0548">Nucleotidyltransferase</keyword>
<evidence type="ECO:0000259" key="15">
    <source>
        <dbReference type="PROSITE" id="PS51163"/>
    </source>
</evidence>
<gene>
    <name evidence="16" type="ORF">BMR1_01G01890</name>
</gene>
<feature type="binding site" evidence="14">
    <location>
        <position position="260"/>
    </location>
    <ligand>
        <name>ATP</name>
        <dbReference type="ChEBI" id="CHEBI:30616"/>
    </ligand>
</feature>
<feature type="binding site" evidence="14">
    <location>
        <position position="156"/>
    </location>
    <ligand>
        <name>L-threonine</name>
        <dbReference type="ChEBI" id="CHEBI:57926"/>
    </ligand>
</feature>
<dbReference type="Pfam" id="PF01300">
    <property type="entry name" value="Sua5_yciO_yrdC"/>
    <property type="match status" value="1"/>
</dbReference>
<comment type="similarity">
    <text evidence="2 13">Belongs to the SUA5 family.</text>
</comment>
<dbReference type="RefSeq" id="XP_021337436.1">
    <property type="nucleotide sequence ID" value="XM_021482838.1"/>
</dbReference>
<evidence type="ECO:0000256" key="3">
    <source>
        <dbReference type="ARBA" id="ARBA00012584"/>
    </source>
</evidence>
<dbReference type="Gene3D" id="3.90.870.10">
    <property type="entry name" value="DHBP synthase"/>
    <property type="match status" value="1"/>
</dbReference>
<evidence type="ECO:0000256" key="14">
    <source>
        <dbReference type="PIRSR" id="PIRSR004930-1"/>
    </source>
</evidence>
<dbReference type="InterPro" id="IPR050156">
    <property type="entry name" value="TC-AMP_synthase_SUA5"/>
</dbReference>
<dbReference type="PROSITE" id="PS51163">
    <property type="entry name" value="YRDC"/>
    <property type="match status" value="1"/>
</dbReference>
<comment type="catalytic activity">
    <reaction evidence="12 13">
        <text>L-threonine + hydrogencarbonate + ATP = L-threonylcarbamoyladenylate + diphosphate + H2O</text>
        <dbReference type="Rhea" id="RHEA:36407"/>
        <dbReference type="ChEBI" id="CHEBI:15377"/>
        <dbReference type="ChEBI" id="CHEBI:17544"/>
        <dbReference type="ChEBI" id="CHEBI:30616"/>
        <dbReference type="ChEBI" id="CHEBI:33019"/>
        <dbReference type="ChEBI" id="CHEBI:57926"/>
        <dbReference type="ChEBI" id="CHEBI:73682"/>
        <dbReference type="EC" id="2.7.7.87"/>
    </reaction>
</comment>
<protein>
    <recommendedName>
        <fullName evidence="4 13">Threonylcarbamoyl-AMP synthase</fullName>
        <shortName evidence="13">TC-AMP synthase</shortName>
        <ecNumber evidence="3 13">2.7.7.87</ecNumber>
    </recommendedName>
    <alternativeName>
        <fullName evidence="11 13">L-threonylcarbamoyladenylate synthase</fullName>
    </alternativeName>
</protein>
<dbReference type="InterPro" id="IPR005145">
    <property type="entry name" value="Sua5_C"/>
</dbReference>
<keyword evidence="5 13" id="KW-0963">Cytoplasm</keyword>
<dbReference type="GO" id="GO:0006450">
    <property type="term" value="P:regulation of translational fidelity"/>
    <property type="evidence" value="ECO:0007669"/>
    <property type="project" value="TreeGrafter"/>
</dbReference>
<dbReference type="Proteomes" id="UP000002899">
    <property type="component" value="Chromosome I"/>
</dbReference>
<evidence type="ECO:0000256" key="5">
    <source>
        <dbReference type="ARBA" id="ARBA00022490"/>
    </source>
</evidence>
<evidence type="ECO:0000256" key="2">
    <source>
        <dbReference type="ARBA" id="ARBA00007663"/>
    </source>
</evidence>
<keyword evidence="6 13" id="KW-0808">Transferase</keyword>
<dbReference type="InterPro" id="IPR017945">
    <property type="entry name" value="DHBP_synth_RibB-like_a/b_dom"/>
</dbReference>
<dbReference type="InterPro" id="IPR006070">
    <property type="entry name" value="Sua5-like_dom"/>
</dbReference>
<dbReference type="GO" id="GO:0003725">
    <property type="term" value="F:double-stranded RNA binding"/>
    <property type="evidence" value="ECO:0007669"/>
    <property type="project" value="UniProtKB-UniRule"/>
</dbReference>
<keyword evidence="17" id="KW-1185">Reference proteome</keyword>
<feature type="binding site" evidence="14">
    <location>
        <position position="78"/>
    </location>
    <ligand>
        <name>L-threonine</name>
        <dbReference type="ChEBI" id="CHEBI:57926"/>
    </ligand>
</feature>
<evidence type="ECO:0000256" key="11">
    <source>
        <dbReference type="ARBA" id="ARBA00029774"/>
    </source>
</evidence>